<dbReference type="Proteomes" id="UP001194714">
    <property type="component" value="Unassembled WGS sequence"/>
</dbReference>
<evidence type="ECO:0008006" key="3">
    <source>
        <dbReference type="Google" id="ProtNLM"/>
    </source>
</evidence>
<accession>A0ABS0AX48</accession>
<protein>
    <recommendedName>
        <fullName evidence="3">Transposase</fullName>
    </recommendedName>
</protein>
<sequence>MGARKRRLKKKALVIPGDPRLKRHTFTQGIVMWGFHFLRTAWAGFRLISSLLKKLMVREKIDRAPKPETLIQWDLKIGLHKLERPKAADQEWVWMADHVIRLGSYKCFVVVGVRMSALRAKSDLTVTLEDLEPMAILPMQVSNGTEVAKRLEETINKVGFSPAGLVIDHGSDLHAGSKLVAEQYPGMDLKYDVCHKVACELKKRLKTDSWEIMTKSATETKKALSMTPFTKFAPPQQRSKARYMNLDTLVAWGDKILQKYDELPTKVREKTAWILPIKKDVLLWKEWLEIGRITRDIVRKEGFYEGVEYLLMDQIIKMNLSESSNEFAEILVDYVSAESSGIFYEKRMIGSTEALEGLFGGYKRLAGNNKMSTNGLGRLILCMSSRIGEFSEDLVSEAMTSIKCKDVKNWLDQAFTLDRGFKEEK</sequence>
<dbReference type="EMBL" id="JAAEJV010000003">
    <property type="protein sequence ID" value="MBF5058714.1"/>
    <property type="molecule type" value="Genomic_DNA"/>
</dbReference>
<reference evidence="1 2" key="1">
    <citation type="submission" date="2020-01" db="EMBL/GenBank/DDBJ databases">
        <title>Draft genome sequence of Cand. Neptunochlamydia vexilliferae K9.</title>
        <authorList>
            <person name="Schulz F."/>
            <person name="Koestlbacher S."/>
            <person name="Wascher F."/>
            <person name="Pizzetti I."/>
            <person name="Horn M."/>
        </authorList>
    </citation>
    <scope>NUCLEOTIDE SEQUENCE [LARGE SCALE GENOMIC DNA]</scope>
    <source>
        <strain evidence="1 2">K9</strain>
    </source>
</reference>
<evidence type="ECO:0000313" key="2">
    <source>
        <dbReference type="Proteomes" id="UP001194714"/>
    </source>
</evidence>
<keyword evidence="2" id="KW-1185">Reference proteome</keyword>
<comment type="caution">
    <text evidence="1">The sequence shown here is derived from an EMBL/GenBank/DDBJ whole genome shotgun (WGS) entry which is preliminary data.</text>
</comment>
<organism evidence="1 2">
    <name type="scientific">Candidatus Neptunichlamydia vexilliferae</name>
    <dbReference type="NCBI Taxonomy" id="1651774"/>
    <lineage>
        <taxon>Bacteria</taxon>
        <taxon>Pseudomonadati</taxon>
        <taxon>Chlamydiota</taxon>
        <taxon>Chlamydiia</taxon>
        <taxon>Parachlamydiales</taxon>
        <taxon>Simkaniaceae</taxon>
        <taxon>Candidatus Neptunichlamydia</taxon>
    </lineage>
</organism>
<name>A0ABS0AX48_9BACT</name>
<proteinExistence type="predicted"/>
<gene>
    <name evidence="1" type="ORF">NEPTK9_000213</name>
</gene>
<evidence type="ECO:0000313" key="1">
    <source>
        <dbReference type="EMBL" id="MBF5058714.1"/>
    </source>
</evidence>